<dbReference type="PANTHER" id="PTHR40396">
    <property type="entry name" value="ATPASE-LIKE PROTEIN"/>
    <property type="match status" value="1"/>
</dbReference>
<protein>
    <submittedName>
        <fullName evidence="2">ATP-binding protein</fullName>
    </submittedName>
</protein>
<proteinExistence type="predicted"/>
<keyword evidence="2" id="KW-0547">Nucleotide-binding</keyword>
<dbReference type="SUPFAM" id="SSF52540">
    <property type="entry name" value="P-loop containing nucleoside triphosphate hydrolases"/>
    <property type="match status" value="1"/>
</dbReference>
<dbReference type="PANTHER" id="PTHR40396:SF1">
    <property type="entry name" value="ATPASE AAA-TYPE CORE DOMAIN-CONTAINING PROTEIN"/>
    <property type="match status" value="1"/>
</dbReference>
<dbReference type="GO" id="GO:0005524">
    <property type="term" value="F:ATP binding"/>
    <property type="evidence" value="ECO:0007669"/>
    <property type="project" value="UniProtKB-KW"/>
</dbReference>
<dbReference type="EMBL" id="JAZGZP010000010">
    <property type="protein sequence ID" value="MFK7000921.1"/>
    <property type="molecule type" value="Genomic_DNA"/>
</dbReference>
<dbReference type="InterPro" id="IPR003959">
    <property type="entry name" value="ATPase_AAA_core"/>
</dbReference>
<evidence type="ECO:0000313" key="2">
    <source>
        <dbReference type="EMBL" id="MFK7000921.1"/>
    </source>
</evidence>
<keyword evidence="3" id="KW-1185">Reference proteome</keyword>
<dbReference type="InterPro" id="IPR027417">
    <property type="entry name" value="P-loop_NTPase"/>
</dbReference>
<organism evidence="2 3">
    <name type="scientific">Flavobacterium oreochromis</name>
    <dbReference type="NCBI Taxonomy" id="2906078"/>
    <lineage>
        <taxon>Bacteria</taxon>
        <taxon>Pseudomonadati</taxon>
        <taxon>Bacteroidota</taxon>
        <taxon>Flavobacteriia</taxon>
        <taxon>Flavobacteriales</taxon>
        <taxon>Flavobacteriaceae</taxon>
        <taxon>Flavobacterium</taxon>
    </lineage>
</organism>
<comment type="caution">
    <text evidence="2">The sequence shown here is derived from an EMBL/GenBank/DDBJ whole genome shotgun (WGS) entry which is preliminary data.</text>
</comment>
<name>A0ABW8P8P0_9FLAO</name>
<feature type="domain" description="ATPase AAA-type core" evidence="1">
    <location>
        <begin position="48"/>
        <end position="362"/>
    </location>
</feature>
<dbReference type="Pfam" id="PF13304">
    <property type="entry name" value="AAA_21"/>
    <property type="match status" value="1"/>
</dbReference>
<accession>A0ABW8P8P0</accession>
<evidence type="ECO:0000259" key="1">
    <source>
        <dbReference type="Pfam" id="PF13304"/>
    </source>
</evidence>
<sequence>MLVKFSVSNFLSFKEKVSINLTATSLTEYRNDNIFQSPIGELSLLKSMVIYGANSSGKSNLFKALGFMKRFILTSSKDSISGEEINVERFKLSTETINNPSFFEIEFIIGTLKYRYGFEVDSFKVHSEHLYFQNKTKEYLIFNRKFQSIDIGKKSNIGNSNLFDATRENSLYLSVCAQFNDKLATDIINKIRNINFLNGIDDLSSIDFTAKALNDKNFNIMINNLLKGARLGFNEIKIEKVLTEDIINKSQIPKELHKLIIKNNPENTIISTKHYIYDSNNEIQGVEYFDLNSDESLGTRKFFALAGPIIDTLTKGKTLIIDEFDSRLHPELCKAIIKLFNSDLNNPYNAQLIIASHNSNFINSNNKLFRRDQIVIAGKTRFGVSRLESLFEKKIRKDASFEKDYLSGKYDGVSIELNISNQLNLEL</sequence>
<dbReference type="Gene3D" id="3.40.50.300">
    <property type="entry name" value="P-loop containing nucleotide triphosphate hydrolases"/>
    <property type="match status" value="1"/>
</dbReference>
<evidence type="ECO:0000313" key="3">
    <source>
        <dbReference type="Proteomes" id="UP001621706"/>
    </source>
</evidence>
<dbReference type="RefSeq" id="WP_088400156.1">
    <property type="nucleotide sequence ID" value="NZ_JAZGZP010000010.1"/>
</dbReference>
<reference evidence="2 3" key="1">
    <citation type="submission" date="2024-02" db="EMBL/GenBank/DDBJ databases">
        <title>Comparative Genomic Analysis of Flavobacterium Species Causing Columnaris Disease of Freshwater Fish in Thailand: Insights into Virulence and Resistance Mechanisms.</title>
        <authorList>
            <person name="Nguyen D."/>
            <person name="Chokmangmeepisarn P."/>
            <person name="Khianchaikhan K."/>
            <person name="Morishita M."/>
            <person name="Bunnoy A."/>
            <person name="Rodkhum C."/>
        </authorList>
    </citation>
    <scope>NUCLEOTIDE SEQUENCE [LARGE SCALE GENOMIC DNA]</scope>
    <source>
        <strain evidence="2 3">CNRT2201</strain>
    </source>
</reference>
<gene>
    <name evidence="2" type="ORF">V3I07_08425</name>
</gene>
<dbReference type="Proteomes" id="UP001621706">
    <property type="component" value="Unassembled WGS sequence"/>
</dbReference>
<keyword evidence="2" id="KW-0067">ATP-binding</keyword>